<dbReference type="PROSITE" id="PS00356">
    <property type="entry name" value="HTH_LACI_1"/>
    <property type="match status" value="1"/>
</dbReference>
<dbReference type="Pfam" id="PF00356">
    <property type="entry name" value="LacI"/>
    <property type="match status" value="1"/>
</dbReference>
<dbReference type="Gene3D" id="1.10.260.40">
    <property type="entry name" value="lambda repressor-like DNA-binding domains"/>
    <property type="match status" value="1"/>
</dbReference>
<dbReference type="Gene3D" id="3.40.50.2300">
    <property type="match status" value="2"/>
</dbReference>
<dbReference type="SUPFAM" id="SSF53822">
    <property type="entry name" value="Periplasmic binding protein-like I"/>
    <property type="match status" value="1"/>
</dbReference>
<dbReference type="Proteomes" id="UP000830639">
    <property type="component" value="Chromosome"/>
</dbReference>
<organism evidence="6 7">
    <name type="scientific">Gottfriedia acidiceleris</name>
    <dbReference type="NCBI Taxonomy" id="371036"/>
    <lineage>
        <taxon>Bacteria</taxon>
        <taxon>Bacillati</taxon>
        <taxon>Bacillota</taxon>
        <taxon>Bacilli</taxon>
        <taxon>Bacillales</taxon>
        <taxon>Bacillaceae</taxon>
        <taxon>Gottfriedia</taxon>
    </lineage>
</organism>
<evidence type="ECO:0000313" key="7">
    <source>
        <dbReference type="Proteomes" id="UP000830639"/>
    </source>
</evidence>
<dbReference type="Pfam" id="PF13377">
    <property type="entry name" value="Peripla_BP_3"/>
    <property type="match status" value="1"/>
</dbReference>
<keyword evidence="7" id="KW-1185">Reference proteome</keyword>
<dbReference type="RefSeq" id="WP_248265921.1">
    <property type="nucleotide sequence ID" value="NZ_CP096034.1"/>
</dbReference>
<keyword evidence="4" id="KW-0804">Transcription</keyword>
<dbReference type="InterPro" id="IPR000843">
    <property type="entry name" value="HTH_LacI"/>
</dbReference>
<evidence type="ECO:0000256" key="1">
    <source>
        <dbReference type="ARBA" id="ARBA00022491"/>
    </source>
</evidence>
<keyword evidence="1" id="KW-0678">Repressor</keyword>
<accession>A0ABY4JFE5</accession>
<feature type="domain" description="HTH lacI-type" evidence="5">
    <location>
        <begin position="2"/>
        <end position="56"/>
    </location>
</feature>
<dbReference type="PROSITE" id="PS50932">
    <property type="entry name" value="HTH_LACI_2"/>
    <property type="match status" value="1"/>
</dbReference>
<dbReference type="SUPFAM" id="SSF47413">
    <property type="entry name" value="lambda repressor-like DNA-binding domains"/>
    <property type="match status" value="1"/>
</dbReference>
<dbReference type="PANTHER" id="PTHR30146">
    <property type="entry name" value="LACI-RELATED TRANSCRIPTIONAL REPRESSOR"/>
    <property type="match status" value="1"/>
</dbReference>
<evidence type="ECO:0000256" key="4">
    <source>
        <dbReference type="ARBA" id="ARBA00023163"/>
    </source>
</evidence>
<name>A0ABY4JFE5_9BACI</name>
<gene>
    <name evidence="6" type="ORF">MY490_11960</name>
</gene>
<evidence type="ECO:0000259" key="5">
    <source>
        <dbReference type="PROSITE" id="PS50932"/>
    </source>
</evidence>
<dbReference type="CDD" id="cd06267">
    <property type="entry name" value="PBP1_LacI_sugar_binding-like"/>
    <property type="match status" value="1"/>
</dbReference>
<proteinExistence type="predicted"/>
<evidence type="ECO:0000256" key="2">
    <source>
        <dbReference type="ARBA" id="ARBA00023015"/>
    </source>
</evidence>
<evidence type="ECO:0000256" key="3">
    <source>
        <dbReference type="ARBA" id="ARBA00023125"/>
    </source>
</evidence>
<evidence type="ECO:0000313" key="6">
    <source>
        <dbReference type="EMBL" id="UPM52556.1"/>
    </source>
</evidence>
<dbReference type="InterPro" id="IPR046335">
    <property type="entry name" value="LacI/GalR-like_sensor"/>
</dbReference>
<protein>
    <submittedName>
        <fullName evidence="6">LacI family transcriptional regulator</fullName>
    </submittedName>
</protein>
<reference evidence="6 7" key="1">
    <citation type="submission" date="2022-04" db="EMBL/GenBank/DDBJ databases">
        <title>Mechanism of arsenic methylation and mitigation arsenic toxicity by Bacillus sp. LH14 from an Arsenic-Contaminated Paddy Soil.</title>
        <authorList>
            <person name="Wang D."/>
        </authorList>
    </citation>
    <scope>NUCLEOTIDE SEQUENCE [LARGE SCALE GENOMIC DNA]</scope>
    <source>
        <strain evidence="6 7">LH14</strain>
    </source>
</reference>
<dbReference type="InterPro" id="IPR010982">
    <property type="entry name" value="Lambda_DNA-bd_dom_sf"/>
</dbReference>
<dbReference type="InterPro" id="IPR028082">
    <property type="entry name" value="Peripla_BP_I"/>
</dbReference>
<dbReference type="SMART" id="SM00354">
    <property type="entry name" value="HTH_LACI"/>
    <property type="match status" value="1"/>
</dbReference>
<keyword evidence="2" id="KW-0805">Transcription regulation</keyword>
<dbReference type="CDD" id="cd01392">
    <property type="entry name" value="HTH_LacI"/>
    <property type="match status" value="1"/>
</dbReference>
<sequence length="319" mass="35339">MAGIKDIAKEAGVSISTVSYALNGSPKVTEETRSRILKIANRLGYVPNAAARMLKVKETKIIGVFLADYGGYFYGPLLRGMRQVLNDKGYELIACSGVQSHRLLLEKVIDGGIILDQAFSDEELLDYAEKNYKMVVMDRELQHNNIKGVLLDNNGGAKLAIKELLKNDVKKVYVVTGPEGSYDSSKRMEGVREELANYPKIDLIEISGNFMKDSGELAAKQIFSNYTTEPAAIFCFNDEMAIGIYNYLQDTEYKVGKDVYIVGFDNIELSQYVTPRLSTVSYSTFDWGSLAAKNLLKLISNEIVENKKIEVSLTVGGSS</sequence>
<keyword evidence="3" id="KW-0238">DNA-binding</keyword>
<dbReference type="PANTHER" id="PTHR30146:SF148">
    <property type="entry name" value="HTH-TYPE TRANSCRIPTIONAL REPRESSOR PURR-RELATED"/>
    <property type="match status" value="1"/>
</dbReference>
<dbReference type="EMBL" id="CP096034">
    <property type="protein sequence ID" value="UPM52556.1"/>
    <property type="molecule type" value="Genomic_DNA"/>
</dbReference>